<reference evidence="2 3" key="1">
    <citation type="submission" date="2023-06" db="EMBL/GenBank/DDBJ databases">
        <title>Actinomycetospora Odt1-22.</title>
        <authorList>
            <person name="Supong K."/>
        </authorList>
    </citation>
    <scope>NUCLEOTIDE SEQUENCE [LARGE SCALE GENOMIC DNA]</scope>
    <source>
        <strain evidence="2 3">Odt1-22</strain>
    </source>
</reference>
<feature type="region of interest" description="Disordered" evidence="1">
    <location>
        <begin position="48"/>
        <end position="177"/>
    </location>
</feature>
<sequence length="177" mass="17557">MTTAEPGTGPTGSSGPDRASWTEAIGAALHGDVDDLLDRVAGPGEVTARFVDVPAPPGDHDLDDVSLPPAPTDVADPEPGFGQGATEPAAPDGDETAAADQGDGGGTAPDSSGGEPEEEDPEYDGHAYDAGTHDDHGSTAHDGDHGSDRDHGGGHDSGRDSGHDAGHGHDPGVDHLG</sequence>
<gene>
    <name evidence="2" type="ORF">QRT03_00230</name>
</gene>
<feature type="compositionally biased region" description="Low complexity" evidence="1">
    <location>
        <begin position="1"/>
        <end position="16"/>
    </location>
</feature>
<feature type="region of interest" description="Disordered" evidence="1">
    <location>
        <begin position="1"/>
        <end position="22"/>
    </location>
</feature>
<dbReference type="EMBL" id="JASVWF010000001">
    <property type="protein sequence ID" value="MDL5154373.1"/>
    <property type="molecule type" value="Genomic_DNA"/>
</dbReference>
<dbReference type="Proteomes" id="UP001231924">
    <property type="component" value="Unassembled WGS sequence"/>
</dbReference>
<feature type="compositionally biased region" description="Basic and acidic residues" evidence="1">
    <location>
        <begin position="123"/>
        <end position="177"/>
    </location>
</feature>
<keyword evidence="3" id="KW-1185">Reference proteome</keyword>
<evidence type="ECO:0000313" key="2">
    <source>
        <dbReference type="EMBL" id="MDL5154373.1"/>
    </source>
</evidence>
<proteinExistence type="predicted"/>
<organism evidence="2 3">
    <name type="scientific">Actinomycetospora termitidis</name>
    <dbReference type="NCBI Taxonomy" id="3053470"/>
    <lineage>
        <taxon>Bacteria</taxon>
        <taxon>Bacillati</taxon>
        <taxon>Actinomycetota</taxon>
        <taxon>Actinomycetes</taxon>
        <taxon>Pseudonocardiales</taxon>
        <taxon>Pseudonocardiaceae</taxon>
        <taxon>Actinomycetospora</taxon>
    </lineage>
</organism>
<comment type="caution">
    <text evidence="2">The sequence shown here is derived from an EMBL/GenBank/DDBJ whole genome shotgun (WGS) entry which is preliminary data.</text>
</comment>
<protein>
    <submittedName>
        <fullName evidence="2">Uncharacterized protein</fullName>
    </submittedName>
</protein>
<dbReference type="RefSeq" id="WP_286050404.1">
    <property type="nucleotide sequence ID" value="NZ_JASVWF010000001.1"/>
</dbReference>
<accession>A0ABT7M140</accession>
<evidence type="ECO:0000313" key="3">
    <source>
        <dbReference type="Proteomes" id="UP001231924"/>
    </source>
</evidence>
<name>A0ABT7M140_9PSEU</name>
<evidence type="ECO:0000256" key="1">
    <source>
        <dbReference type="SAM" id="MobiDB-lite"/>
    </source>
</evidence>